<protein>
    <submittedName>
        <fullName evidence="12">Nuclear receptor subfamily 2 group E member 1-like</fullName>
    </submittedName>
</protein>
<dbReference type="SMART" id="SM00399">
    <property type="entry name" value="ZnF_C4"/>
    <property type="match status" value="1"/>
</dbReference>
<evidence type="ECO:0000259" key="10">
    <source>
        <dbReference type="PROSITE" id="PS51030"/>
    </source>
</evidence>
<feature type="domain" description="Nuclear receptor" evidence="10">
    <location>
        <begin position="10"/>
        <end position="86"/>
    </location>
</feature>
<feature type="non-terminal residue" evidence="12">
    <location>
        <position position="370"/>
    </location>
</feature>
<dbReference type="InterPro" id="IPR035500">
    <property type="entry name" value="NHR-like_dom_sf"/>
</dbReference>
<gene>
    <name evidence="12" type="ORF">V1478_008477</name>
</gene>
<evidence type="ECO:0000256" key="4">
    <source>
        <dbReference type="ARBA" id="ARBA00022833"/>
    </source>
</evidence>
<keyword evidence="6" id="KW-0238">DNA-binding</keyword>
<dbReference type="Pfam" id="PF00105">
    <property type="entry name" value="zf-C4"/>
    <property type="match status" value="1"/>
</dbReference>
<evidence type="ECO:0000256" key="6">
    <source>
        <dbReference type="ARBA" id="ARBA00023125"/>
    </source>
</evidence>
<dbReference type="SUPFAM" id="SSF48508">
    <property type="entry name" value="Nuclear receptor ligand-binding domain"/>
    <property type="match status" value="1"/>
</dbReference>
<keyword evidence="13" id="KW-1185">Reference proteome</keyword>
<comment type="caution">
    <text evidence="12">The sequence shown here is derived from an EMBL/GenBank/DDBJ whole genome shotgun (WGS) entry which is preliminary data.</text>
</comment>
<evidence type="ECO:0000256" key="2">
    <source>
        <dbReference type="ARBA" id="ARBA00022723"/>
    </source>
</evidence>
<dbReference type="InterPro" id="IPR001628">
    <property type="entry name" value="Znf_hrmn_rcpt"/>
</dbReference>
<dbReference type="GO" id="GO:0005634">
    <property type="term" value="C:nucleus"/>
    <property type="evidence" value="ECO:0007669"/>
    <property type="project" value="UniProtKB-SubCell"/>
</dbReference>
<dbReference type="CDD" id="cd06957">
    <property type="entry name" value="NR_DBD_PNR_like_2"/>
    <property type="match status" value="1"/>
</dbReference>
<keyword evidence="3" id="KW-0863">Zinc-finger</keyword>
<dbReference type="AlphaFoldDB" id="A0ABD2ATL5"/>
<dbReference type="PROSITE" id="PS51030">
    <property type="entry name" value="NUCLEAR_REC_DBD_2"/>
    <property type="match status" value="1"/>
</dbReference>
<dbReference type="PRINTS" id="PR00047">
    <property type="entry name" value="STROIDFINGER"/>
</dbReference>
<reference evidence="12 13" key="1">
    <citation type="journal article" date="2024" name="Ann. Entomol. Soc. Am.">
        <title>Genomic analyses of the southern and eastern yellowjacket wasps (Hymenoptera: Vespidae) reveal evolutionary signatures of social life.</title>
        <authorList>
            <person name="Catto M.A."/>
            <person name="Caine P.B."/>
            <person name="Orr S.E."/>
            <person name="Hunt B.G."/>
            <person name="Goodisman M.A.D."/>
        </authorList>
    </citation>
    <scope>NUCLEOTIDE SEQUENCE [LARGE SCALE GENOMIC DNA]</scope>
    <source>
        <strain evidence="12">233</strain>
        <tissue evidence="12">Head and thorax</tissue>
    </source>
</reference>
<keyword evidence="5" id="KW-0805">Transcription regulation</keyword>
<dbReference type="Proteomes" id="UP001607302">
    <property type="component" value="Unassembled WGS sequence"/>
</dbReference>
<keyword evidence="4" id="KW-0862">Zinc</keyword>
<keyword evidence="9" id="KW-0539">Nucleus</keyword>
<dbReference type="InterPro" id="IPR013088">
    <property type="entry name" value="Znf_NHR/GATA"/>
</dbReference>
<dbReference type="Gene3D" id="3.30.50.10">
    <property type="entry name" value="Erythroid Transcription Factor GATA-1, subunit A"/>
    <property type="match status" value="1"/>
</dbReference>
<evidence type="ECO:0000256" key="5">
    <source>
        <dbReference type="ARBA" id="ARBA00023015"/>
    </source>
</evidence>
<evidence type="ECO:0000256" key="1">
    <source>
        <dbReference type="ARBA" id="ARBA00004123"/>
    </source>
</evidence>
<dbReference type="PROSITE" id="PS51843">
    <property type="entry name" value="NR_LBD"/>
    <property type="match status" value="1"/>
</dbReference>
<name>A0ABD2ATL5_VESSQ</name>
<keyword evidence="8" id="KW-0675">Receptor</keyword>
<dbReference type="PRINTS" id="PR00398">
    <property type="entry name" value="STRDHORMONER"/>
</dbReference>
<accession>A0ABD2ATL5</accession>
<dbReference type="EMBL" id="JAUDFV010000139">
    <property type="protein sequence ID" value="KAL2723964.1"/>
    <property type="molecule type" value="Genomic_DNA"/>
</dbReference>
<dbReference type="InterPro" id="IPR000536">
    <property type="entry name" value="Nucl_hrmn_rcpt_lig-bd"/>
</dbReference>
<evidence type="ECO:0000259" key="11">
    <source>
        <dbReference type="PROSITE" id="PS51843"/>
    </source>
</evidence>
<sequence>MRDGRTLPTPVACKVCGDRSYGKHYGVYCCDGCSCFFKRSVRRGTLFTCIASTGTCAVDKTRRNWCPHCRLKKCFSVGMNTAAVQEERGPRIRNRTISSSNNNNSDIVWKSRNNPSDSCKRHLNTFEIPLIFKTNTMSTSIKSFYEPRTDNEALLPAILRHVQPPRFIAPGDAIRYEISAQIFLATIRGARRHRDFSILDIEEQNVILRKAWSAVFVLRAATWPFDLTNLGITNTTGNENAFVFLQAARTTISNLRLDDTELSILETFALCRPEIARTTDSVRLIMKARESAVETFIGHLRKQGDRGHRLTQIMFLLPILTGCCPGELSNDLFAPIIGNIDLERRFFSEKEINHLSLLHRIETSTCNNKI</sequence>
<dbReference type="GO" id="GO:0003677">
    <property type="term" value="F:DNA binding"/>
    <property type="evidence" value="ECO:0007669"/>
    <property type="project" value="UniProtKB-KW"/>
</dbReference>
<dbReference type="PROSITE" id="PS00031">
    <property type="entry name" value="NUCLEAR_REC_DBD_1"/>
    <property type="match status" value="1"/>
</dbReference>
<dbReference type="InterPro" id="IPR001723">
    <property type="entry name" value="Nuclear_hrmn_rcpt"/>
</dbReference>
<evidence type="ECO:0000313" key="13">
    <source>
        <dbReference type="Proteomes" id="UP001607302"/>
    </source>
</evidence>
<evidence type="ECO:0000313" key="12">
    <source>
        <dbReference type="EMBL" id="KAL2723964.1"/>
    </source>
</evidence>
<keyword evidence="7" id="KW-0804">Transcription</keyword>
<dbReference type="PANTHER" id="PTHR24083">
    <property type="entry name" value="NUCLEAR HORMONE RECEPTOR"/>
    <property type="match status" value="1"/>
</dbReference>
<evidence type="ECO:0000256" key="8">
    <source>
        <dbReference type="ARBA" id="ARBA00023170"/>
    </source>
</evidence>
<dbReference type="Gene3D" id="1.10.565.10">
    <property type="entry name" value="Retinoid X Receptor"/>
    <property type="match status" value="1"/>
</dbReference>
<organism evidence="12 13">
    <name type="scientific">Vespula squamosa</name>
    <name type="common">Southern yellow jacket</name>
    <name type="synonym">Wasp</name>
    <dbReference type="NCBI Taxonomy" id="30214"/>
    <lineage>
        <taxon>Eukaryota</taxon>
        <taxon>Metazoa</taxon>
        <taxon>Ecdysozoa</taxon>
        <taxon>Arthropoda</taxon>
        <taxon>Hexapoda</taxon>
        <taxon>Insecta</taxon>
        <taxon>Pterygota</taxon>
        <taxon>Neoptera</taxon>
        <taxon>Endopterygota</taxon>
        <taxon>Hymenoptera</taxon>
        <taxon>Apocrita</taxon>
        <taxon>Aculeata</taxon>
        <taxon>Vespoidea</taxon>
        <taxon>Vespidae</taxon>
        <taxon>Vespinae</taxon>
        <taxon>Vespula</taxon>
    </lineage>
</organism>
<proteinExistence type="predicted"/>
<evidence type="ECO:0000256" key="9">
    <source>
        <dbReference type="ARBA" id="ARBA00023242"/>
    </source>
</evidence>
<comment type="subcellular location">
    <subcellularLocation>
        <location evidence="1">Nucleus</location>
    </subcellularLocation>
</comment>
<evidence type="ECO:0000256" key="3">
    <source>
        <dbReference type="ARBA" id="ARBA00022771"/>
    </source>
</evidence>
<feature type="domain" description="NR LBD" evidence="11">
    <location>
        <begin position="146"/>
        <end position="353"/>
    </location>
</feature>
<dbReference type="InterPro" id="IPR050274">
    <property type="entry name" value="Nuclear_hormone_rcpt_NR2"/>
</dbReference>
<keyword evidence="2" id="KW-0479">Metal-binding</keyword>
<dbReference type="GO" id="GO:0008270">
    <property type="term" value="F:zinc ion binding"/>
    <property type="evidence" value="ECO:0007669"/>
    <property type="project" value="UniProtKB-KW"/>
</dbReference>
<dbReference type="SUPFAM" id="SSF57716">
    <property type="entry name" value="Glucocorticoid receptor-like (DNA-binding domain)"/>
    <property type="match status" value="1"/>
</dbReference>
<evidence type="ECO:0000256" key="7">
    <source>
        <dbReference type="ARBA" id="ARBA00023163"/>
    </source>
</evidence>